<reference evidence="3 4" key="1">
    <citation type="submission" date="2020-03" db="EMBL/GenBank/DDBJ databases">
        <title>Sequencing the genomes of 1000 actinobacteria strains.</title>
        <authorList>
            <person name="Klenk H.-P."/>
        </authorList>
    </citation>
    <scope>NUCLEOTIDE SEQUENCE [LARGE SCALE GENOMIC DNA]</scope>
    <source>
        <strain evidence="3 4">DSM 45685</strain>
    </source>
</reference>
<name>A0A7X5UTT3_9PSEU</name>
<dbReference type="PIRSF" id="PIRSF010256">
    <property type="entry name" value="CoxE_vWa"/>
    <property type="match status" value="1"/>
</dbReference>
<gene>
    <name evidence="3" type="ORF">FHU38_004446</name>
</gene>
<feature type="compositionally biased region" description="Basic and acidic residues" evidence="1">
    <location>
        <begin position="107"/>
        <end position="127"/>
    </location>
</feature>
<comment type="caution">
    <text evidence="3">The sequence shown here is derived from an EMBL/GenBank/DDBJ whole genome shotgun (WGS) entry which is preliminary data.</text>
</comment>
<dbReference type="PANTHER" id="PTHR39338:SF6">
    <property type="entry name" value="BLL5662 PROTEIN"/>
    <property type="match status" value="1"/>
</dbReference>
<dbReference type="InterPro" id="IPR002035">
    <property type="entry name" value="VWF_A"/>
</dbReference>
<dbReference type="SMART" id="SM00327">
    <property type="entry name" value="VWA"/>
    <property type="match status" value="1"/>
</dbReference>
<dbReference type="InterPro" id="IPR036465">
    <property type="entry name" value="vWFA_dom_sf"/>
</dbReference>
<organism evidence="3 4">
    <name type="scientific">Saccharomonospora amisosensis</name>
    <dbReference type="NCBI Taxonomy" id="1128677"/>
    <lineage>
        <taxon>Bacteria</taxon>
        <taxon>Bacillati</taxon>
        <taxon>Actinomycetota</taxon>
        <taxon>Actinomycetes</taxon>
        <taxon>Pseudonocardiales</taxon>
        <taxon>Pseudonocardiaceae</taxon>
        <taxon>Saccharomonospora</taxon>
    </lineage>
</organism>
<dbReference type="Gene3D" id="3.40.50.410">
    <property type="entry name" value="von Willebrand factor, type A domain"/>
    <property type="match status" value="1"/>
</dbReference>
<evidence type="ECO:0000259" key="2">
    <source>
        <dbReference type="SMART" id="SM00327"/>
    </source>
</evidence>
<dbReference type="InterPro" id="IPR011195">
    <property type="entry name" value="UCP010256"/>
</dbReference>
<feature type="domain" description="VWFA" evidence="2">
    <location>
        <begin position="210"/>
        <end position="377"/>
    </location>
</feature>
<protein>
    <recommendedName>
        <fullName evidence="2">VWFA domain-containing protein</fullName>
    </recommendedName>
</protein>
<dbReference type="InterPro" id="IPR008912">
    <property type="entry name" value="Uncharacterised_CoxE"/>
</dbReference>
<feature type="region of interest" description="Disordered" evidence="1">
    <location>
        <begin position="79"/>
        <end position="127"/>
    </location>
</feature>
<dbReference type="CDD" id="cd00198">
    <property type="entry name" value="vWFA"/>
    <property type="match status" value="1"/>
</dbReference>
<accession>A0A7X5UTT3</accession>
<evidence type="ECO:0000313" key="4">
    <source>
        <dbReference type="Proteomes" id="UP000545493"/>
    </source>
</evidence>
<dbReference type="PANTHER" id="PTHR39338">
    <property type="entry name" value="BLL5662 PROTEIN-RELATED"/>
    <property type="match status" value="1"/>
</dbReference>
<proteinExistence type="predicted"/>
<sequence length="384" mass="41383">MLAELSARLCAALRAEGLPVGADRAARFARSVVAVSPRTADELYWCALATLTADPSDVELLDRVFDRVFGELGVELPSRAASATRTGTDAAPDSSAARTAQQASPPGEREGHREAGRRGDGDGREVRTPTLGAAVERLASRDFAELDPDELASLVEAMRRFRIATPLRRSRRHRAAAAGRQFDMRETLRRARRTGAEPVLLRRRKQRLKPRRLVVLCDISGSMQAHARAMLQLLVSAAGGAEAEVFTFATRLTRLTHVLAADPVTALREAGQAAPDWSGGTRIGESLREFLESHGARGMARSAVVVVISDGWEAGDAALLGEQMARLARLAYRVVWVNPRTAKPGYRPLAGGMAAAWPHCATVVSAHRLDAIGELVEAIAADRK</sequence>
<dbReference type="RefSeq" id="WP_167174674.1">
    <property type="nucleotide sequence ID" value="NZ_JAAOYM010000001.1"/>
</dbReference>
<evidence type="ECO:0000313" key="3">
    <source>
        <dbReference type="EMBL" id="NIJ14102.1"/>
    </source>
</evidence>
<dbReference type="Pfam" id="PF05762">
    <property type="entry name" value="VWA_CoxE"/>
    <property type="match status" value="1"/>
</dbReference>
<evidence type="ECO:0000256" key="1">
    <source>
        <dbReference type="SAM" id="MobiDB-lite"/>
    </source>
</evidence>
<dbReference type="EMBL" id="JAAOYM010000001">
    <property type="protein sequence ID" value="NIJ14102.1"/>
    <property type="molecule type" value="Genomic_DNA"/>
</dbReference>
<dbReference type="AlphaFoldDB" id="A0A7X5UTT3"/>
<dbReference type="SUPFAM" id="SSF53300">
    <property type="entry name" value="vWA-like"/>
    <property type="match status" value="1"/>
</dbReference>
<keyword evidence="4" id="KW-1185">Reference proteome</keyword>
<dbReference type="Proteomes" id="UP000545493">
    <property type="component" value="Unassembled WGS sequence"/>
</dbReference>